<gene>
    <name evidence="2" type="ORF">NQ314_019525</name>
</gene>
<evidence type="ECO:0000313" key="3">
    <source>
        <dbReference type="Proteomes" id="UP001162156"/>
    </source>
</evidence>
<feature type="transmembrane region" description="Helical" evidence="1">
    <location>
        <begin position="65"/>
        <end position="88"/>
    </location>
</feature>
<feature type="transmembrane region" description="Helical" evidence="1">
    <location>
        <begin position="26"/>
        <end position="44"/>
    </location>
</feature>
<name>A0AAV8WNZ7_9CUCU</name>
<accession>A0AAV8WNZ7</accession>
<organism evidence="2 3">
    <name type="scientific">Rhamnusium bicolor</name>
    <dbReference type="NCBI Taxonomy" id="1586634"/>
    <lineage>
        <taxon>Eukaryota</taxon>
        <taxon>Metazoa</taxon>
        <taxon>Ecdysozoa</taxon>
        <taxon>Arthropoda</taxon>
        <taxon>Hexapoda</taxon>
        <taxon>Insecta</taxon>
        <taxon>Pterygota</taxon>
        <taxon>Neoptera</taxon>
        <taxon>Endopterygota</taxon>
        <taxon>Coleoptera</taxon>
        <taxon>Polyphaga</taxon>
        <taxon>Cucujiformia</taxon>
        <taxon>Chrysomeloidea</taxon>
        <taxon>Cerambycidae</taxon>
        <taxon>Lepturinae</taxon>
        <taxon>Rhagiini</taxon>
        <taxon>Rhamnusium</taxon>
    </lineage>
</organism>
<keyword evidence="1" id="KW-1133">Transmembrane helix</keyword>
<keyword evidence="1" id="KW-0812">Transmembrane</keyword>
<keyword evidence="3" id="KW-1185">Reference proteome</keyword>
<proteinExistence type="predicted"/>
<comment type="caution">
    <text evidence="2">The sequence shown here is derived from an EMBL/GenBank/DDBJ whole genome shotgun (WGS) entry which is preliminary data.</text>
</comment>
<sequence length="221" mass="26272">MDYLVKMHSKFLQDVMASSQLDSNPYTTVPTIIFLVCAFVLLYLQFHRYTFPTTRWKTRLYKDVIFHWVYFYIARIWFLFLKFGRYIISTLDSYIEMTCRKDEIFVNQTINHALVFMLALTLSMVPLLILSVQQIYRRNMPNFFIWVAEDPWLRSEIGTSGHYLERPARFASSYKTRNSAYRSRRSTSADTDIFEDKKSLTFRPCKSLTTINAKSFNDLAE</sequence>
<evidence type="ECO:0000256" key="1">
    <source>
        <dbReference type="SAM" id="Phobius"/>
    </source>
</evidence>
<reference evidence="2" key="1">
    <citation type="journal article" date="2023" name="Insect Mol. Biol.">
        <title>Genome sequencing provides insights into the evolution of gene families encoding plant cell wall-degrading enzymes in longhorned beetles.</title>
        <authorList>
            <person name="Shin N.R."/>
            <person name="Okamura Y."/>
            <person name="Kirsch R."/>
            <person name="Pauchet Y."/>
        </authorList>
    </citation>
    <scope>NUCLEOTIDE SEQUENCE</scope>
    <source>
        <strain evidence="2">RBIC_L_NR</strain>
    </source>
</reference>
<dbReference type="AlphaFoldDB" id="A0AAV8WNZ7"/>
<keyword evidence="1" id="KW-0472">Membrane</keyword>
<evidence type="ECO:0008006" key="4">
    <source>
        <dbReference type="Google" id="ProtNLM"/>
    </source>
</evidence>
<dbReference type="EMBL" id="JANEYF010005505">
    <property type="protein sequence ID" value="KAJ8927897.1"/>
    <property type="molecule type" value="Genomic_DNA"/>
</dbReference>
<feature type="transmembrane region" description="Helical" evidence="1">
    <location>
        <begin position="110"/>
        <end position="130"/>
    </location>
</feature>
<dbReference type="Proteomes" id="UP001162156">
    <property type="component" value="Unassembled WGS sequence"/>
</dbReference>
<protein>
    <recommendedName>
        <fullName evidence="4">ATP synthase F0 subunit 8</fullName>
    </recommendedName>
</protein>
<evidence type="ECO:0000313" key="2">
    <source>
        <dbReference type="EMBL" id="KAJ8927897.1"/>
    </source>
</evidence>